<protein>
    <submittedName>
        <fullName evidence="1">Uncharacterized protein</fullName>
    </submittedName>
</protein>
<evidence type="ECO:0000313" key="2">
    <source>
        <dbReference type="Proteomes" id="UP000767238"/>
    </source>
</evidence>
<reference evidence="1" key="1">
    <citation type="journal article" date="2021" name="J Fungi (Basel)">
        <title>Virulence traits and population genomics of the black yeast Aureobasidium melanogenum.</title>
        <authorList>
            <person name="Cernosa A."/>
            <person name="Sun X."/>
            <person name="Gostincar C."/>
            <person name="Fang C."/>
            <person name="Gunde-Cimerman N."/>
            <person name="Song Z."/>
        </authorList>
    </citation>
    <scope>NUCLEOTIDE SEQUENCE</scope>
    <source>
        <strain evidence="1">EXF-8016</strain>
    </source>
</reference>
<dbReference type="EMBL" id="JAHFYH010000031">
    <property type="protein sequence ID" value="KAH0221633.1"/>
    <property type="molecule type" value="Genomic_DNA"/>
</dbReference>
<organism evidence="1 2">
    <name type="scientific">Aureobasidium melanogenum</name>
    <name type="common">Aureobasidium pullulans var. melanogenum</name>
    <dbReference type="NCBI Taxonomy" id="46634"/>
    <lineage>
        <taxon>Eukaryota</taxon>
        <taxon>Fungi</taxon>
        <taxon>Dikarya</taxon>
        <taxon>Ascomycota</taxon>
        <taxon>Pezizomycotina</taxon>
        <taxon>Dothideomycetes</taxon>
        <taxon>Dothideomycetidae</taxon>
        <taxon>Dothideales</taxon>
        <taxon>Saccotheciaceae</taxon>
        <taxon>Aureobasidium</taxon>
    </lineage>
</organism>
<comment type="caution">
    <text evidence="1">The sequence shown here is derived from an EMBL/GenBank/DDBJ whole genome shotgun (WGS) entry which is preliminary data.</text>
</comment>
<name>A0A9P8GG32_AURME</name>
<sequence>MTDKSELATDKEQQDQREFEAELEKAKKLEAMLEHIELLERMTTAEGLNSHYPTMMALINHRNMIRTHVAMFNNIPHLSTFAGYSDRHNLKTKLEADLKKLDAAVNDMLTNLDKTISADNPYRETALKAIYDHTQPGGHPVAGWEIMIEATQSPNFSLTEMWKRLH</sequence>
<dbReference type="Proteomes" id="UP000767238">
    <property type="component" value="Unassembled WGS sequence"/>
</dbReference>
<proteinExistence type="predicted"/>
<gene>
    <name evidence="1" type="ORF">KCV03_g4940</name>
</gene>
<dbReference type="AlphaFoldDB" id="A0A9P8GG32"/>
<evidence type="ECO:0000313" key="1">
    <source>
        <dbReference type="EMBL" id="KAH0221633.1"/>
    </source>
</evidence>
<accession>A0A9P8GG32</accession>
<reference evidence="1" key="2">
    <citation type="submission" date="2021-08" db="EMBL/GenBank/DDBJ databases">
        <authorList>
            <person name="Gostincar C."/>
            <person name="Sun X."/>
            <person name="Song Z."/>
            <person name="Gunde-Cimerman N."/>
        </authorList>
    </citation>
    <scope>NUCLEOTIDE SEQUENCE</scope>
    <source>
        <strain evidence="1">EXF-8016</strain>
    </source>
</reference>
<feature type="non-terminal residue" evidence="1">
    <location>
        <position position="166"/>
    </location>
</feature>